<dbReference type="AlphaFoldDB" id="A0A4Y2UGF8"/>
<keyword evidence="2" id="KW-1185">Reference proteome</keyword>
<evidence type="ECO:0000313" key="2">
    <source>
        <dbReference type="Proteomes" id="UP000499080"/>
    </source>
</evidence>
<protein>
    <submittedName>
        <fullName evidence="1">Uncharacterized protein</fullName>
    </submittedName>
</protein>
<sequence length="114" mass="13014">MWFQHDGSPPHFSLDVRSTLYAKFTLRCIGRGGPPHWKARSPYLSSLDFLLWAHSKSLVYESPIDSDEDLVARISVATGDVREMPGVFEKVRRSLHRRCNACITAGGRFFEQFV</sequence>
<dbReference type="InterPro" id="IPR036397">
    <property type="entry name" value="RNaseH_sf"/>
</dbReference>
<dbReference type="PANTHER" id="PTHR47326:SF1">
    <property type="entry name" value="HTH PSQ-TYPE DOMAIN-CONTAINING PROTEIN"/>
    <property type="match status" value="1"/>
</dbReference>
<name>A0A4Y2UGF8_ARAVE</name>
<gene>
    <name evidence="1" type="ORF">AVEN_110077_1</name>
</gene>
<comment type="caution">
    <text evidence="1">The sequence shown here is derived from an EMBL/GenBank/DDBJ whole genome shotgun (WGS) entry which is preliminary data.</text>
</comment>
<proteinExistence type="predicted"/>
<evidence type="ECO:0000313" key="1">
    <source>
        <dbReference type="EMBL" id="GBO12185.1"/>
    </source>
</evidence>
<dbReference type="OrthoDB" id="6764275at2759"/>
<organism evidence="1 2">
    <name type="scientific">Araneus ventricosus</name>
    <name type="common">Orbweaver spider</name>
    <name type="synonym">Epeira ventricosa</name>
    <dbReference type="NCBI Taxonomy" id="182803"/>
    <lineage>
        <taxon>Eukaryota</taxon>
        <taxon>Metazoa</taxon>
        <taxon>Ecdysozoa</taxon>
        <taxon>Arthropoda</taxon>
        <taxon>Chelicerata</taxon>
        <taxon>Arachnida</taxon>
        <taxon>Araneae</taxon>
        <taxon>Araneomorphae</taxon>
        <taxon>Entelegynae</taxon>
        <taxon>Araneoidea</taxon>
        <taxon>Araneidae</taxon>
        <taxon>Araneus</taxon>
    </lineage>
</organism>
<dbReference type="Gene3D" id="3.30.420.10">
    <property type="entry name" value="Ribonuclease H-like superfamily/Ribonuclease H"/>
    <property type="match status" value="1"/>
</dbReference>
<dbReference type="PANTHER" id="PTHR47326">
    <property type="entry name" value="TRANSPOSABLE ELEMENT TC3 TRANSPOSASE-LIKE PROTEIN"/>
    <property type="match status" value="1"/>
</dbReference>
<dbReference type="EMBL" id="BGPR01036818">
    <property type="protein sequence ID" value="GBO12185.1"/>
    <property type="molecule type" value="Genomic_DNA"/>
</dbReference>
<accession>A0A4Y2UGF8</accession>
<dbReference type="GO" id="GO:0003676">
    <property type="term" value="F:nucleic acid binding"/>
    <property type="evidence" value="ECO:0007669"/>
    <property type="project" value="InterPro"/>
</dbReference>
<dbReference type="Proteomes" id="UP000499080">
    <property type="component" value="Unassembled WGS sequence"/>
</dbReference>
<reference evidence="1 2" key="1">
    <citation type="journal article" date="2019" name="Sci. Rep.">
        <title>Orb-weaving spider Araneus ventricosus genome elucidates the spidroin gene catalogue.</title>
        <authorList>
            <person name="Kono N."/>
            <person name="Nakamura H."/>
            <person name="Ohtoshi R."/>
            <person name="Moran D.A.P."/>
            <person name="Shinohara A."/>
            <person name="Yoshida Y."/>
            <person name="Fujiwara M."/>
            <person name="Mori M."/>
            <person name="Tomita M."/>
            <person name="Arakawa K."/>
        </authorList>
    </citation>
    <scope>NUCLEOTIDE SEQUENCE [LARGE SCALE GENOMIC DNA]</scope>
</reference>